<dbReference type="Proteomes" id="UP000274131">
    <property type="component" value="Unassembled WGS sequence"/>
</dbReference>
<dbReference type="InterPro" id="IPR023170">
    <property type="entry name" value="HhH_base_excis_C"/>
</dbReference>
<dbReference type="PANTHER" id="PTHR43286:SF1">
    <property type="entry name" value="ENDONUCLEASE III-LIKE PROTEIN 1"/>
    <property type="match status" value="1"/>
</dbReference>
<keyword evidence="2" id="KW-0378">Hydrolase</keyword>
<name>A0A3P6GZE5_ENTVE</name>
<dbReference type="CDD" id="cd00056">
    <property type="entry name" value="ENDO3c"/>
    <property type="match status" value="1"/>
</dbReference>
<protein>
    <recommendedName>
        <fullName evidence="6">HhH-GPD domain-containing protein</fullName>
    </recommendedName>
</protein>
<dbReference type="OrthoDB" id="2099276at2759"/>
<dbReference type="InterPro" id="IPR011257">
    <property type="entry name" value="DNA_glycosylase"/>
</dbReference>
<gene>
    <name evidence="7" type="ORF">EVEC_LOCUS476</name>
</gene>
<dbReference type="SUPFAM" id="SSF48150">
    <property type="entry name" value="DNA-glycosylase"/>
    <property type="match status" value="1"/>
</dbReference>
<dbReference type="GO" id="GO:0000703">
    <property type="term" value="F:oxidized pyrimidine nucleobase lesion DNA N-glycosylase activity"/>
    <property type="evidence" value="ECO:0007669"/>
    <property type="project" value="TreeGrafter"/>
</dbReference>
<evidence type="ECO:0000313" key="8">
    <source>
        <dbReference type="Proteomes" id="UP000274131"/>
    </source>
</evidence>
<organism evidence="7 8">
    <name type="scientific">Enterobius vermicularis</name>
    <name type="common">Human pinworm</name>
    <dbReference type="NCBI Taxonomy" id="51028"/>
    <lineage>
        <taxon>Eukaryota</taxon>
        <taxon>Metazoa</taxon>
        <taxon>Ecdysozoa</taxon>
        <taxon>Nematoda</taxon>
        <taxon>Chromadorea</taxon>
        <taxon>Rhabditida</taxon>
        <taxon>Spirurina</taxon>
        <taxon>Oxyuridomorpha</taxon>
        <taxon>Oxyuroidea</taxon>
        <taxon>Oxyuridae</taxon>
        <taxon>Enterobius</taxon>
    </lineage>
</organism>
<keyword evidence="1" id="KW-0227">DNA damage</keyword>
<keyword evidence="8" id="KW-1185">Reference proteome</keyword>
<evidence type="ECO:0000256" key="4">
    <source>
        <dbReference type="ARBA" id="ARBA00023239"/>
    </source>
</evidence>
<dbReference type="InterPro" id="IPR003265">
    <property type="entry name" value="HhH-GPD_domain"/>
</dbReference>
<dbReference type="GO" id="GO:0005634">
    <property type="term" value="C:nucleus"/>
    <property type="evidence" value="ECO:0007669"/>
    <property type="project" value="TreeGrafter"/>
</dbReference>
<reference evidence="7 8" key="1">
    <citation type="submission" date="2018-10" db="EMBL/GenBank/DDBJ databases">
        <authorList>
            <consortium name="Pathogen Informatics"/>
        </authorList>
    </citation>
    <scope>NUCLEOTIDE SEQUENCE [LARGE SCALE GENOMIC DNA]</scope>
</reference>
<dbReference type="GO" id="GO:0016829">
    <property type="term" value="F:lyase activity"/>
    <property type="evidence" value="ECO:0007669"/>
    <property type="project" value="UniProtKB-KW"/>
</dbReference>
<evidence type="ECO:0000313" key="7">
    <source>
        <dbReference type="EMBL" id="VDD85333.1"/>
    </source>
</evidence>
<evidence type="ECO:0000256" key="2">
    <source>
        <dbReference type="ARBA" id="ARBA00022801"/>
    </source>
</evidence>
<keyword evidence="5" id="KW-0326">Glycosidase</keyword>
<proteinExistence type="predicted"/>
<dbReference type="SMART" id="SM00478">
    <property type="entry name" value="ENDO3c"/>
    <property type="match status" value="1"/>
</dbReference>
<dbReference type="Pfam" id="PF00730">
    <property type="entry name" value="HhH-GPD"/>
    <property type="match status" value="1"/>
</dbReference>
<dbReference type="AlphaFoldDB" id="A0A3P6GZE5"/>
<dbReference type="Gene3D" id="1.10.1670.10">
    <property type="entry name" value="Helix-hairpin-Helix base-excision DNA repair enzymes (C-terminal)"/>
    <property type="match status" value="1"/>
</dbReference>
<dbReference type="GO" id="GO:0006289">
    <property type="term" value="P:nucleotide-excision repair"/>
    <property type="evidence" value="ECO:0007669"/>
    <property type="project" value="TreeGrafter"/>
</dbReference>
<dbReference type="GO" id="GO:0003906">
    <property type="term" value="F:DNA-(apurinic or apyrimidinic site) endonuclease activity"/>
    <property type="evidence" value="ECO:0007669"/>
    <property type="project" value="TreeGrafter"/>
</dbReference>
<accession>A0A3P6GZE5</accession>
<evidence type="ECO:0000256" key="5">
    <source>
        <dbReference type="ARBA" id="ARBA00023295"/>
    </source>
</evidence>
<evidence type="ECO:0000256" key="1">
    <source>
        <dbReference type="ARBA" id="ARBA00022763"/>
    </source>
</evidence>
<evidence type="ECO:0000259" key="6">
    <source>
        <dbReference type="SMART" id="SM00478"/>
    </source>
</evidence>
<dbReference type="GO" id="GO:0006285">
    <property type="term" value="P:base-excision repair, AP site formation"/>
    <property type="evidence" value="ECO:0007669"/>
    <property type="project" value="TreeGrafter"/>
</dbReference>
<dbReference type="EMBL" id="UXUI01000828">
    <property type="protein sequence ID" value="VDD85333.1"/>
    <property type="molecule type" value="Genomic_DNA"/>
</dbReference>
<dbReference type="PANTHER" id="PTHR43286">
    <property type="entry name" value="ENDONUCLEASE III-LIKE PROTEIN 1"/>
    <property type="match status" value="1"/>
</dbReference>
<sequence length="261" mass="30690">MPWDKYCELLYQYCIQSCDILNPYAAFRRQLDITIPYKWEEQFANIERVFERKEGPPVQMLEIKNVTDNDVEDKVFRLQVLVALMLSYQNLPDAVTSAMQKLREFGCNVEQLRAATSDRISKCLFPLRYYRQRAEDIKKTVEILHEKYNDDIPETLQDLWSLPGVKPITALLASQYAWKRIEGIAVHLRLHLISNRLGWTCTSTYEDTKDALEKFVPRGKWGVISEATYWFGTRICSFRPKCMSCVNKEICPRLHARYLDD</sequence>
<keyword evidence="3" id="KW-0234">DNA repair</keyword>
<dbReference type="STRING" id="51028.A0A3P6GZE5"/>
<dbReference type="Gene3D" id="1.10.340.30">
    <property type="entry name" value="Hypothetical protein, domain 2"/>
    <property type="match status" value="1"/>
</dbReference>
<keyword evidence="4" id="KW-0456">Lyase</keyword>
<evidence type="ECO:0000256" key="3">
    <source>
        <dbReference type="ARBA" id="ARBA00023204"/>
    </source>
</evidence>
<feature type="domain" description="HhH-GPD" evidence="6">
    <location>
        <begin position="86"/>
        <end position="234"/>
    </location>
</feature>